<accession>A0A369KYS4</accession>
<name>A0A369KYS4_9BACT</name>
<dbReference type="EMBL" id="QOVW01000062">
    <property type="protein sequence ID" value="RDB36346.1"/>
    <property type="molecule type" value="Genomic_DNA"/>
</dbReference>
<dbReference type="GO" id="GO:0033265">
    <property type="term" value="F:choline binding"/>
    <property type="evidence" value="ECO:0007669"/>
    <property type="project" value="InterPro"/>
</dbReference>
<evidence type="ECO:0000259" key="1">
    <source>
        <dbReference type="Pfam" id="PF04069"/>
    </source>
</evidence>
<proteinExistence type="predicted"/>
<sequence length="314" mass="35955">MRFLFIACTIFFGLLHIQSYSKTQCKKIRFSTIGWTDITASTAIASEILQLLGYETKTINLSLPMTFASLKNNDVDIFLGNWMPTMKADITPYQNQGSIETIGTVLKGAKYTLAVPKYVFDAGVKSFKDLHKHKDKFQGKIYGLEPGNDGNRIISNIIQGNNFNLKNWKLVESSEQAMLMEVLQSAKRNKWIVFLGWEPHPMNKMIQISYLTDGDLYFGPHEGGATVYINSRKNYSKECPEISKFFSNFNLSIEDEYQMMNMIIDQNISPNIAAKKWVKNNINKVEKFLVNIKKSNSNYISIDELKTLIQKNNY</sequence>
<feature type="domain" description="ABC-type glycine betaine transport system substrate-binding" evidence="1">
    <location>
        <begin position="26"/>
        <end position="280"/>
    </location>
</feature>
<gene>
    <name evidence="2" type="primary">choX</name>
    <name evidence="2" type="ORF">DCC88_05540</name>
</gene>
<organism evidence="2 3">
    <name type="scientific">Spirobacillus cienkowskii</name>
    <dbReference type="NCBI Taxonomy" id="495820"/>
    <lineage>
        <taxon>Bacteria</taxon>
        <taxon>Pseudomonadati</taxon>
        <taxon>Bdellovibrionota</taxon>
        <taxon>Oligoflexia</taxon>
        <taxon>Silvanigrellales</taxon>
        <taxon>Spirobacillus</taxon>
    </lineage>
</organism>
<dbReference type="CDD" id="cd13640">
    <property type="entry name" value="PBP2_ChoX"/>
    <property type="match status" value="1"/>
</dbReference>
<dbReference type="NCBIfam" id="TIGR03414">
    <property type="entry name" value="ABC_choline_bnd"/>
    <property type="match status" value="1"/>
</dbReference>
<evidence type="ECO:0000313" key="2">
    <source>
        <dbReference type="EMBL" id="RDB36346.1"/>
    </source>
</evidence>
<protein>
    <submittedName>
        <fullName evidence="2">Choline ABC transporter substrate-binding protein</fullName>
    </submittedName>
</protein>
<keyword evidence="3" id="KW-1185">Reference proteome</keyword>
<evidence type="ECO:0000313" key="3">
    <source>
        <dbReference type="Proteomes" id="UP000253934"/>
    </source>
</evidence>
<dbReference type="Pfam" id="PF04069">
    <property type="entry name" value="OpuAC"/>
    <property type="match status" value="1"/>
</dbReference>
<dbReference type="InterPro" id="IPR017783">
    <property type="entry name" value="ABC_choline_sub-bd"/>
</dbReference>
<dbReference type="Gene3D" id="3.40.190.100">
    <property type="entry name" value="Glycine betaine-binding periplasmic protein, domain 2"/>
    <property type="match status" value="1"/>
</dbReference>
<dbReference type="AlphaFoldDB" id="A0A369KYS4"/>
<dbReference type="GO" id="GO:0015871">
    <property type="term" value="P:choline transport"/>
    <property type="evidence" value="ECO:0007669"/>
    <property type="project" value="InterPro"/>
</dbReference>
<dbReference type="InterPro" id="IPR007210">
    <property type="entry name" value="ABC_Gly_betaine_transp_sub-bd"/>
</dbReference>
<comment type="caution">
    <text evidence="2">The sequence shown here is derived from an EMBL/GenBank/DDBJ whole genome shotgun (WGS) entry which is preliminary data.</text>
</comment>
<dbReference type="GO" id="GO:0022857">
    <property type="term" value="F:transmembrane transporter activity"/>
    <property type="evidence" value="ECO:0007669"/>
    <property type="project" value="InterPro"/>
</dbReference>
<dbReference type="GO" id="GO:0043190">
    <property type="term" value="C:ATP-binding cassette (ABC) transporter complex"/>
    <property type="evidence" value="ECO:0007669"/>
    <property type="project" value="InterPro"/>
</dbReference>
<dbReference type="Gene3D" id="3.40.190.10">
    <property type="entry name" value="Periplasmic binding protein-like II"/>
    <property type="match status" value="1"/>
</dbReference>
<reference evidence="2" key="1">
    <citation type="submission" date="2018-04" db="EMBL/GenBank/DDBJ databases">
        <title>Draft genome sequence of the Candidatus Spirobacillus cienkowskii, a pathogen of freshwater Daphnia species, reconstructed from hemolymph metagenomic reads.</title>
        <authorList>
            <person name="Bresciani L."/>
            <person name="Lemos L.N."/>
            <person name="Wale N."/>
            <person name="Lin J.Y."/>
            <person name="Fernandes G.R."/>
            <person name="Duffy M.A."/>
            <person name="Rodrigues J.M."/>
        </authorList>
    </citation>
    <scope>NUCLEOTIDE SEQUENCE [LARGE SCALE GENOMIC DNA]</scope>
    <source>
        <strain evidence="2">Binning01</strain>
    </source>
</reference>
<dbReference type="GO" id="GO:0042597">
    <property type="term" value="C:periplasmic space"/>
    <property type="evidence" value="ECO:0007669"/>
    <property type="project" value="InterPro"/>
</dbReference>
<dbReference type="Proteomes" id="UP000253934">
    <property type="component" value="Unassembled WGS sequence"/>
</dbReference>
<dbReference type="SUPFAM" id="SSF53850">
    <property type="entry name" value="Periplasmic binding protein-like II"/>
    <property type="match status" value="1"/>
</dbReference>